<organism evidence="1 2">
    <name type="scientific">Ambrosiozyma monospora</name>
    <name type="common">Yeast</name>
    <name type="synonym">Endomycopsis monosporus</name>
    <dbReference type="NCBI Taxonomy" id="43982"/>
    <lineage>
        <taxon>Eukaryota</taxon>
        <taxon>Fungi</taxon>
        <taxon>Dikarya</taxon>
        <taxon>Ascomycota</taxon>
        <taxon>Saccharomycotina</taxon>
        <taxon>Pichiomycetes</taxon>
        <taxon>Pichiales</taxon>
        <taxon>Pichiaceae</taxon>
        <taxon>Ambrosiozyma</taxon>
    </lineage>
</organism>
<dbReference type="Proteomes" id="UP001165064">
    <property type="component" value="Unassembled WGS sequence"/>
</dbReference>
<sequence length="136" mass="14852">MSTHKFGSNVIEKSLRIPTLSPLLIVQLLKETTNLKLLLHDAYGNYVLQTSLDVADDASFKELSELLKPYLGDVRNTPHGRRILSKLVSRGGSAGLSYNNNMNGPPHQQMHANPPSHPAQSVLDGNPAGFPSNIWA</sequence>
<reference evidence="1" key="1">
    <citation type="submission" date="2023-04" db="EMBL/GenBank/DDBJ databases">
        <title>Ambrosiozyma monospora NBRC 10751.</title>
        <authorList>
            <person name="Ichikawa N."/>
            <person name="Sato H."/>
            <person name="Tonouchi N."/>
        </authorList>
    </citation>
    <scope>NUCLEOTIDE SEQUENCE</scope>
    <source>
        <strain evidence="1">NBRC 10751</strain>
    </source>
</reference>
<name>A0ACB5SZA5_AMBMO</name>
<accession>A0ACB5SZA5</accession>
<protein>
    <submittedName>
        <fullName evidence="1">Unnamed protein product</fullName>
    </submittedName>
</protein>
<proteinExistence type="predicted"/>
<keyword evidence="2" id="KW-1185">Reference proteome</keyword>
<dbReference type="EMBL" id="BSXS01001677">
    <property type="protein sequence ID" value="GME76901.1"/>
    <property type="molecule type" value="Genomic_DNA"/>
</dbReference>
<comment type="caution">
    <text evidence="1">The sequence shown here is derived from an EMBL/GenBank/DDBJ whole genome shotgun (WGS) entry which is preliminary data.</text>
</comment>
<evidence type="ECO:0000313" key="2">
    <source>
        <dbReference type="Proteomes" id="UP001165064"/>
    </source>
</evidence>
<evidence type="ECO:0000313" key="1">
    <source>
        <dbReference type="EMBL" id="GME76901.1"/>
    </source>
</evidence>
<gene>
    <name evidence="1" type="ORF">Amon02_000281500</name>
</gene>